<comment type="cofactor">
    <cofactor evidence="4">
        <name>Zn(2+)</name>
        <dbReference type="ChEBI" id="CHEBI:29105"/>
    </cofactor>
</comment>
<dbReference type="Proteomes" id="UP000229227">
    <property type="component" value="Unassembled WGS sequence"/>
</dbReference>
<dbReference type="EMBL" id="PEWN01000123">
    <property type="protein sequence ID" value="PIU50846.1"/>
    <property type="molecule type" value="Genomic_DNA"/>
</dbReference>
<protein>
    <submittedName>
        <fullName evidence="7">Alcohol dehydrogenase</fullName>
    </submittedName>
</protein>
<keyword evidence="3" id="KW-0560">Oxidoreductase</keyword>
<keyword evidence="2 4" id="KW-0862">Zinc</keyword>
<dbReference type="Pfam" id="PF08240">
    <property type="entry name" value="ADH_N"/>
    <property type="match status" value="1"/>
</dbReference>
<dbReference type="PROSITE" id="PS00059">
    <property type="entry name" value="ADH_ZINC"/>
    <property type="match status" value="1"/>
</dbReference>
<accession>A0A2M6ZEP9</accession>
<evidence type="ECO:0000313" key="8">
    <source>
        <dbReference type="Proteomes" id="UP000229227"/>
    </source>
</evidence>
<proteinExistence type="inferred from homology"/>
<organism evidence="7 8">
    <name type="scientific">Candidatus Desantisbacteria bacterium CG07_land_8_20_14_0_80_39_15</name>
    <dbReference type="NCBI Taxonomy" id="1974549"/>
    <lineage>
        <taxon>Bacteria</taxon>
        <taxon>Candidatus Desantisiibacteriota</taxon>
    </lineage>
</organism>
<dbReference type="InterPro" id="IPR050129">
    <property type="entry name" value="Zn_alcohol_dh"/>
</dbReference>
<dbReference type="CDD" id="cd08235">
    <property type="entry name" value="iditol_2_DH_like"/>
    <property type="match status" value="1"/>
</dbReference>
<keyword evidence="1 4" id="KW-0479">Metal-binding</keyword>
<dbReference type="InterPro" id="IPR013149">
    <property type="entry name" value="ADH-like_C"/>
</dbReference>
<gene>
    <name evidence="7" type="ORF">COS91_07535</name>
</gene>
<sequence length="339" mass="37431">MQVAMYYNNRDVRLEEMPTPKIGPDEFLVKVMASGVCGTDVLEWYRIKTAPRVLGHEMAGEIVEVGENVKRYKKGDRVFVTHHVPCNTCHYCLNGHHTACETLHKTNYDPGGFSEYIRIPKINVDRGTFLLPDDMSYEVGTFIEPLGCVVRGQRLAQMTQGATMLIIGSGISGLLHLKLAKTMGIGKIIASDISEYRLKKAEEFGADAVINAKEDLPEFLRKVNNGRLADFVVVCTGAVEASNTAIKCVEPGGTILFFAVPQPGIDIPIPIVDLWRNEVKMMTSYGAAPNDLSIALELLSNHRVEVEDMITHRLPLEQTGKGFHLVANPGESIKVIIKP</sequence>
<evidence type="ECO:0000259" key="5">
    <source>
        <dbReference type="Pfam" id="PF00107"/>
    </source>
</evidence>
<dbReference type="InterPro" id="IPR013154">
    <property type="entry name" value="ADH-like_N"/>
</dbReference>
<dbReference type="PANTHER" id="PTHR43401:SF2">
    <property type="entry name" value="L-THREONINE 3-DEHYDROGENASE"/>
    <property type="match status" value="1"/>
</dbReference>
<comment type="similarity">
    <text evidence="4">Belongs to the zinc-containing alcohol dehydrogenase family.</text>
</comment>
<dbReference type="AlphaFoldDB" id="A0A2M6ZEP9"/>
<feature type="domain" description="Alcohol dehydrogenase-like C-terminal" evidence="5">
    <location>
        <begin position="173"/>
        <end position="300"/>
    </location>
</feature>
<dbReference type="GO" id="GO:0016491">
    <property type="term" value="F:oxidoreductase activity"/>
    <property type="evidence" value="ECO:0007669"/>
    <property type="project" value="UniProtKB-KW"/>
</dbReference>
<evidence type="ECO:0000313" key="7">
    <source>
        <dbReference type="EMBL" id="PIU50846.1"/>
    </source>
</evidence>
<name>A0A2M6ZEP9_9BACT</name>
<comment type="caution">
    <text evidence="7">The sequence shown here is derived from an EMBL/GenBank/DDBJ whole genome shotgun (WGS) entry which is preliminary data.</text>
</comment>
<evidence type="ECO:0000256" key="1">
    <source>
        <dbReference type="ARBA" id="ARBA00022723"/>
    </source>
</evidence>
<dbReference type="InterPro" id="IPR011032">
    <property type="entry name" value="GroES-like_sf"/>
</dbReference>
<evidence type="ECO:0000256" key="4">
    <source>
        <dbReference type="RuleBase" id="RU361277"/>
    </source>
</evidence>
<dbReference type="InterPro" id="IPR036291">
    <property type="entry name" value="NAD(P)-bd_dom_sf"/>
</dbReference>
<reference evidence="8" key="1">
    <citation type="submission" date="2017-09" db="EMBL/GenBank/DDBJ databases">
        <title>Depth-based differentiation of microbial function through sediment-hosted aquifers and enrichment of novel symbionts in the deep terrestrial subsurface.</title>
        <authorList>
            <person name="Probst A.J."/>
            <person name="Ladd B."/>
            <person name="Jarett J.K."/>
            <person name="Geller-Mcgrath D.E."/>
            <person name="Sieber C.M.K."/>
            <person name="Emerson J.B."/>
            <person name="Anantharaman K."/>
            <person name="Thomas B.C."/>
            <person name="Malmstrom R."/>
            <person name="Stieglmeier M."/>
            <person name="Klingl A."/>
            <person name="Woyke T."/>
            <person name="Ryan C.M."/>
            <person name="Banfield J.F."/>
        </authorList>
    </citation>
    <scope>NUCLEOTIDE SEQUENCE [LARGE SCALE GENOMIC DNA]</scope>
</reference>
<evidence type="ECO:0000256" key="3">
    <source>
        <dbReference type="ARBA" id="ARBA00023002"/>
    </source>
</evidence>
<dbReference type="GO" id="GO:0008270">
    <property type="term" value="F:zinc ion binding"/>
    <property type="evidence" value="ECO:0007669"/>
    <property type="project" value="InterPro"/>
</dbReference>
<dbReference type="Pfam" id="PF00107">
    <property type="entry name" value="ADH_zinc_N"/>
    <property type="match status" value="1"/>
</dbReference>
<dbReference type="SUPFAM" id="SSF51735">
    <property type="entry name" value="NAD(P)-binding Rossmann-fold domains"/>
    <property type="match status" value="1"/>
</dbReference>
<evidence type="ECO:0000259" key="6">
    <source>
        <dbReference type="Pfam" id="PF08240"/>
    </source>
</evidence>
<dbReference type="Gene3D" id="3.40.50.720">
    <property type="entry name" value="NAD(P)-binding Rossmann-like Domain"/>
    <property type="match status" value="1"/>
</dbReference>
<dbReference type="SUPFAM" id="SSF50129">
    <property type="entry name" value="GroES-like"/>
    <property type="match status" value="1"/>
</dbReference>
<feature type="domain" description="Alcohol dehydrogenase-like N-terminal" evidence="6">
    <location>
        <begin position="23"/>
        <end position="121"/>
    </location>
</feature>
<dbReference type="Gene3D" id="3.90.180.10">
    <property type="entry name" value="Medium-chain alcohol dehydrogenases, catalytic domain"/>
    <property type="match status" value="1"/>
</dbReference>
<dbReference type="InterPro" id="IPR002328">
    <property type="entry name" value="ADH_Zn_CS"/>
</dbReference>
<evidence type="ECO:0000256" key="2">
    <source>
        <dbReference type="ARBA" id="ARBA00022833"/>
    </source>
</evidence>
<dbReference type="PANTHER" id="PTHR43401">
    <property type="entry name" value="L-THREONINE 3-DEHYDROGENASE"/>
    <property type="match status" value="1"/>
</dbReference>